<protein>
    <submittedName>
        <fullName evidence="2">Transcriptional regulator</fullName>
    </submittedName>
</protein>
<evidence type="ECO:0000313" key="3">
    <source>
        <dbReference type="Proteomes" id="UP000316371"/>
    </source>
</evidence>
<dbReference type="OrthoDB" id="9800369at2"/>
<name>A0A553E2C8_9FLAO</name>
<comment type="caution">
    <text evidence="2">The sequence shown here is derived from an EMBL/GenBank/DDBJ whole genome shotgun (WGS) entry which is preliminary data.</text>
</comment>
<reference evidence="2 3" key="1">
    <citation type="submission" date="2019-07" db="EMBL/GenBank/DDBJ databases">
        <title>Novel species of Flavobacterium.</title>
        <authorList>
            <person name="Liu Q."/>
            <person name="Xin Y.-H."/>
        </authorList>
    </citation>
    <scope>NUCLEOTIDE SEQUENCE [LARGE SCALE GENOMIC DNA]</scope>
    <source>
        <strain evidence="2 3">LB1R34</strain>
    </source>
</reference>
<dbReference type="AlphaFoldDB" id="A0A553E2C8"/>
<dbReference type="Proteomes" id="UP000316371">
    <property type="component" value="Unassembled WGS sequence"/>
</dbReference>
<dbReference type="InterPro" id="IPR036390">
    <property type="entry name" value="WH_DNA-bd_sf"/>
</dbReference>
<evidence type="ECO:0000313" key="2">
    <source>
        <dbReference type="EMBL" id="TRX39207.1"/>
    </source>
</evidence>
<dbReference type="Gene3D" id="1.10.10.10">
    <property type="entry name" value="Winged helix-like DNA-binding domain superfamily/Winged helix DNA-binding domain"/>
    <property type="match status" value="1"/>
</dbReference>
<keyword evidence="3" id="KW-1185">Reference proteome</keyword>
<evidence type="ECO:0000259" key="1">
    <source>
        <dbReference type="Pfam" id="PF13601"/>
    </source>
</evidence>
<dbReference type="EMBL" id="VJZT01000009">
    <property type="protein sequence ID" value="TRX39207.1"/>
    <property type="molecule type" value="Genomic_DNA"/>
</dbReference>
<dbReference type="InterPro" id="IPR027395">
    <property type="entry name" value="WH_DNA-bd_dom"/>
</dbReference>
<dbReference type="RefSeq" id="WP_144256550.1">
    <property type="nucleotide sequence ID" value="NZ_VJZT01000009.1"/>
</dbReference>
<organism evidence="2 3">
    <name type="scientific">Flavobacterium restrictum</name>
    <dbReference type="NCBI Taxonomy" id="2594428"/>
    <lineage>
        <taxon>Bacteria</taxon>
        <taxon>Pseudomonadati</taxon>
        <taxon>Bacteroidota</taxon>
        <taxon>Flavobacteriia</taxon>
        <taxon>Flavobacteriales</taxon>
        <taxon>Flavobacteriaceae</taxon>
        <taxon>Flavobacterium</taxon>
    </lineage>
</organism>
<feature type="domain" description="Winged helix DNA-binding" evidence="1">
    <location>
        <begin position="15"/>
        <end position="93"/>
    </location>
</feature>
<dbReference type="PANTHER" id="PTHR37318:SF1">
    <property type="entry name" value="BSL7504 PROTEIN"/>
    <property type="match status" value="1"/>
</dbReference>
<sequence>MSIIDTLNKDFESRVRLGIMSILLINDWVDFTEMKSLLNITDGNLASHSSALEKAAYIEIKKEFIGKKPKTSYRVTHLGRASFVSHLNSLEKLFKTK</sequence>
<accession>A0A553E2C8</accession>
<dbReference type="InterPro" id="IPR036388">
    <property type="entry name" value="WH-like_DNA-bd_sf"/>
</dbReference>
<gene>
    <name evidence="2" type="ORF">FNW21_09740</name>
</gene>
<proteinExistence type="predicted"/>
<dbReference type="PANTHER" id="PTHR37318">
    <property type="entry name" value="BSL7504 PROTEIN"/>
    <property type="match status" value="1"/>
</dbReference>
<dbReference type="Pfam" id="PF13601">
    <property type="entry name" value="HTH_34"/>
    <property type="match status" value="1"/>
</dbReference>
<dbReference type="SUPFAM" id="SSF46785">
    <property type="entry name" value="Winged helix' DNA-binding domain"/>
    <property type="match status" value="1"/>
</dbReference>